<keyword evidence="1" id="KW-1133">Transmembrane helix</keyword>
<keyword evidence="1" id="KW-0812">Transmembrane</keyword>
<organism evidence="2 3">
    <name type="scientific">Proteiniclasticum ruminis</name>
    <dbReference type="NCBI Taxonomy" id="398199"/>
    <lineage>
        <taxon>Bacteria</taxon>
        <taxon>Bacillati</taxon>
        <taxon>Bacillota</taxon>
        <taxon>Clostridia</taxon>
        <taxon>Eubacteriales</taxon>
        <taxon>Clostridiaceae</taxon>
        <taxon>Proteiniclasticum</taxon>
    </lineage>
</organism>
<dbReference type="AlphaFoldDB" id="A0A1G8T942"/>
<accession>A0A1G8T942</accession>
<reference evidence="2 3" key="1">
    <citation type="submission" date="2016-10" db="EMBL/GenBank/DDBJ databases">
        <authorList>
            <person name="de Groot N.N."/>
        </authorList>
    </citation>
    <scope>NUCLEOTIDE SEQUENCE [LARGE SCALE GENOMIC DNA]</scope>
    <source>
        <strain evidence="2 3">CGMCC 1.5058</strain>
    </source>
</reference>
<evidence type="ECO:0000313" key="3">
    <source>
        <dbReference type="Proteomes" id="UP000183255"/>
    </source>
</evidence>
<evidence type="ECO:0000313" key="2">
    <source>
        <dbReference type="EMBL" id="SDJ37934.1"/>
    </source>
</evidence>
<feature type="transmembrane region" description="Helical" evidence="1">
    <location>
        <begin position="30"/>
        <end position="49"/>
    </location>
</feature>
<keyword evidence="1" id="KW-0472">Membrane</keyword>
<dbReference type="Proteomes" id="UP000183255">
    <property type="component" value="Unassembled WGS sequence"/>
</dbReference>
<proteinExistence type="predicted"/>
<sequence length="52" mass="6054">MNENKDINIEKKNVTRNEQPGLVGSTFIKYAAYIVILLIILYFIVNFILPRI</sequence>
<name>A0A1G8T942_9CLOT</name>
<gene>
    <name evidence="2" type="ORF">SAMN05421804_11618</name>
</gene>
<evidence type="ECO:0000256" key="1">
    <source>
        <dbReference type="SAM" id="Phobius"/>
    </source>
</evidence>
<dbReference type="EMBL" id="FNDZ01000016">
    <property type="protein sequence ID" value="SDJ37934.1"/>
    <property type="molecule type" value="Genomic_DNA"/>
</dbReference>
<protein>
    <submittedName>
        <fullName evidence="2">Uncharacterized protein</fullName>
    </submittedName>
</protein>